<dbReference type="Gene3D" id="3.40.190.80">
    <property type="match status" value="1"/>
</dbReference>
<dbReference type="EC" id="3.1.3.25" evidence="8"/>
<feature type="binding site" evidence="7">
    <location>
        <position position="100"/>
    </location>
    <ligand>
        <name>Mg(2+)</name>
        <dbReference type="ChEBI" id="CHEBI:18420"/>
        <label>1</label>
        <note>catalytic</note>
    </ligand>
</feature>
<proteinExistence type="inferred from homology"/>
<feature type="binding site" evidence="7">
    <location>
        <position position="101"/>
    </location>
    <ligand>
        <name>Mg(2+)</name>
        <dbReference type="ChEBI" id="CHEBI:18420"/>
        <label>1</label>
        <note>catalytic</note>
    </ligand>
</feature>
<dbReference type="RefSeq" id="XP_060454754.1">
    <property type="nucleotide sequence ID" value="XM_060597908.1"/>
</dbReference>
<dbReference type="GO" id="GO:0006020">
    <property type="term" value="P:inositol metabolic process"/>
    <property type="evidence" value="ECO:0007669"/>
    <property type="project" value="TreeGrafter"/>
</dbReference>
<dbReference type="InterPro" id="IPR033942">
    <property type="entry name" value="IMPase"/>
</dbReference>
<dbReference type="Proteomes" id="UP001233271">
    <property type="component" value="Chromosome 2"/>
</dbReference>
<feature type="binding site" evidence="7">
    <location>
        <position position="78"/>
    </location>
    <ligand>
        <name>Mg(2+)</name>
        <dbReference type="ChEBI" id="CHEBI:18420"/>
        <label>1</label>
        <note>catalytic</note>
    </ligand>
</feature>
<organism evidence="9 10">
    <name type="scientific">Cutaneotrichosporon cavernicola</name>
    <dbReference type="NCBI Taxonomy" id="279322"/>
    <lineage>
        <taxon>Eukaryota</taxon>
        <taxon>Fungi</taxon>
        <taxon>Dikarya</taxon>
        <taxon>Basidiomycota</taxon>
        <taxon>Agaricomycotina</taxon>
        <taxon>Tremellomycetes</taxon>
        <taxon>Trichosporonales</taxon>
        <taxon>Trichosporonaceae</taxon>
        <taxon>Cutaneotrichosporon</taxon>
    </lineage>
</organism>
<evidence type="ECO:0000313" key="9">
    <source>
        <dbReference type="EMBL" id="BEI89488.1"/>
    </source>
</evidence>
<dbReference type="InterPro" id="IPR000760">
    <property type="entry name" value="Inositol_monophosphatase-like"/>
</dbReference>
<evidence type="ECO:0000256" key="3">
    <source>
        <dbReference type="ARBA" id="ARBA00009759"/>
    </source>
</evidence>
<accession>A0AA48IFU6</accession>
<dbReference type="Pfam" id="PF00459">
    <property type="entry name" value="Inositol_P"/>
    <property type="match status" value="1"/>
</dbReference>
<keyword evidence="5 8" id="KW-0378">Hydrolase</keyword>
<dbReference type="GO" id="GO:0046872">
    <property type="term" value="F:metal ion binding"/>
    <property type="evidence" value="ECO:0007669"/>
    <property type="project" value="UniProtKB-KW"/>
</dbReference>
<feature type="binding site" evidence="7">
    <location>
        <position position="98"/>
    </location>
    <ligand>
        <name>Mg(2+)</name>
        <dbReference type="ChEBI" id="CHEBI:18420"/>
        <label>1</label>
        <note>catalytic</note>
    </ligand>
</feature>
<gene>
    <name evidence="9" type="ORF">CcaverHIS019_0208500</name>
</gene>
<dbReference type="Gene3D" id="3.30.540.10">
    <property type="entry name" value="Fructose-1,6-Bisphosphatase, subunit A, domain 1"/>
    <property type="match status" value="1"/>
</dbReference>
<comment type="similarity">
    <text evidence="3 8">Belongs to the inositol monophosphatase superfamily.</text>
</comment>
<sequence length="318" mass="34842">MSDDQQYYEQLFEFAYGVVEQASKLILEGAAARWKLAGDDYEVKKNPVDLVTETDQAVEEFIKSAIAERYPDHKFIGEESSEGKDKPVLTDAYTWVVDPIDGTMNFIHANPNVGCSIGVTHNSRPVVGVIALPFLGRIYSAREGGGAFMNRTIPLPLTGGIPQPLTQLSHCMIAAEWGSDRRPDTIDVKLPNFRRLNGDPSKGIPDGVMVHALRTTGATTINLAHVAAGELDMSWDAGCWAWDVTAAAIILKETGAFLQGGKEEFARDAPIGDVLMCRRYVAVRAVAPTATESAEEIQRRLSRELYGVVDEWTTPSML</sequence>
<evidence type="ECO:0000256" key="2">
    <source>
        <dbReference type="ARBA" id="ARBA00001946"/>
    </source>
</evidence>
<keyword evidence="6 7" id="KW-0460">Magnesium</keyword>
<comment type="pathway">
    <text evidence="8">Polyol metabolism; myo-inositol biosynthesis; myo-inositol from D-glucose 6-phosphate: step 2/2.</text>
</comment>
<dbReference type="FunFam" id="3.30.540.10:FF:000013">
    <property type="entry name" value="Inositol-1-monophosphatase"/>
    <property type="match status" value="1"/>
</dbReference>
<evidence type="ECO:0000256" key="1">
    <source>
        <dbReference type="ARBA" id="ARBA00001033"/>
    </source>
</evidence>
<comment type="catalytic activity">
    <reaction evidence="1 8">
        <text>a myo-inositol phosphate + H2O = myo-inositol + phosphate</text>
        <dbReference type="Rhea" id="RHEA:24056"/>
        <dbReference type="ChEBI" id="CHEBI:15377"/>
        <dbReference type="ChEBI" id="CHEBI:17268"/>
        <dbReference type="ChEBI" id="CHEBI:43474"/>
        <dbReference type="ChEBI" id="CHEBI:84139"/>
        <dbReference type="EC" id="3.1.3.25"/>
    </reaction>
</comment>
<dbReference type="AlphaFoldDB" id="A0AA48IFU6"/>
<evidence type="ECO:0000256" key="4">
    <source>
        <dbReference type="ARBA" id="ARBA00022723"/>
    </source>
</evidence>
<protein>
    <recommendedName>
        <fullName evidence="8">Inositol-1-monophosphatase</fullName>
        <ecNumber evidence="8">3.1.3.25</ecNumber>
    </recommendedName>
</protein>
<evidence type="ECO:0000313" key="10">
    <source>
        <dbReference type="Proteomes" id="UP001233271"/>
    </source>
</evidence>
<name>A0AA48IFU6_9TREE</name>
<dbReference type="GO" id="GO:0007165">
    <property type="term" value="P:signal transduction"/>
    <property type="evidence" value="ECO:0007669"/>
    <property type="project" value="TreeGrafter"/>
</dbReference>
<dbReference type="InterPro" id="IPR020583">
    <property type="entry name" value="Inositol_monoP_metal-BS"/>
</dbReference>
<keyword evidence="4 7" id="KW-0479">Metal-binding</keyword>
<evidence type="ECO:0000256" key="7">
    <source>
        <dbReference type="PIRSR" id="PIRSR600760-2"/>
    </source>
</evidence>
<evidence type="ECO:0000256" key="8">
    <source>
        <dbReference type="RuleBase" id="RU364068"/>
    </source>
</evidence>
<evidence type="ECO:0000256" key="5">
    <source>
        <dbReference type="ARBA" id="ARBA00022801"/>
    </source>
</evidence>
<dbReference type="PRINTS" id="PR00377">
    <property type="entry name" value="IMPHPHTASES"/>
</dbReference>
<dbReference type="GeneID" id="85493359"/>
<evidence type="ECO:0000256" key="6">
    <source>
        <dbReference type="ARBA" id="ARBA00022842"/>
    </source>
</evidence>
<comment type="cofactor">
    <cofactor evidence="2 7 8">
        <name>Mg(2+)</name>
        <dbReference type="ChEBI" id="CHEBI:18420"/>
    </cofactor>
</comment>
<dbReference type="PANTHER" id="PTHR20854:SF4">
    <property type="entry name" value="INOSITOL-1-MONOPHOSPHATASE-RELATED"/>
    <property type="match status" value="1"/>
</dbReference>
<dbReference type="PROSITE" id="PS00629">
    <property type="entry name" value="IMP_1"/>
    <property type="match status" value="1"/>
</dbReference>
<dbReference type="KEGG" id="ccac:CcaHIS019_0208500"/>
<dbReference type="SUPFAM" id="SSF56655">
    <property type="entry name" value="Carbohydrate phosphatase"/>
    <property type="match status" value="1"/>
</dbReference>
<dbReference type="GO" id="GO:0008934">
    <property type="term" value="F:inositol monophosphate 1-phosphatase activity"/>
    <property type="evidence" value="ECO:0007669"/>
    <property type="project" value="InterPro"/>
</dbReference>
<dbReference type="CDD" id="cd01639">
    <property type="entry name" value="IMPase"/>
    <property type="match status" value="1"/>
</dbReference>
<dbReference type="EMBL" id="AP028213">
    <property type="protein sequence ID" value="BEI89488.1"/>
    <property type="molecule type" value="Genomic_DNA"/>
</dbReference>
<reference evidence="9" key="1">
    <citation type="journal article" date="2023" name="BMC Genomics">
        <title>Chromosome-level genome assemblies of Cutaneotrichosporon spp. (Trichosporonales, Basidiomycota) reveal imbalanced evolution between nucleotide sequences and chromosome synteny.</title>
        <authorList>
            <person name="Kobayashi Y."/>
            <person name="Kayamori A."/>
            <person name="Aoki K."/>
            <person name="Shiwa Y."/>
            <person name="Matsutani M."/>
            <person name="Fujita N."/>
            <person name="Sugita T."/>
            <person name="Iwasaki W."/>
            <person name="Tanaka N."/>
            <person name="Takashima M."/>
        </authorList>
    </citation>
    <scope>NUCLEOTIDE SEQUENCE</scope>
    <source>
        <strain evidence="9">HIS019</strain>
    </source>
</reference>
<keyword evidence="10" id="KW-1185">Reference proteome</keyword>
<dbReference type="PANTHER" id="PTHR20854">
    <property type="entry name" value="INOSITOL MONOPHOSPHATASE"/>
    <property type="match status" value="1"/>
</dbReference>
<feature type="binding site" evidence="7">
    <location>
        <position position="243"/>
    </location>
    <ligand>
        <name>Mg(2+)</name>
        <dbReference type="ChEBI" id="CHEBI:18420"/>
        <label>1</label>
        <note>catalytic</note>
    </ligand>
</feature>